<sequence length="248" mass="28050">MGSSCTTAKKSSAKSNSKQYKYHSKTADKVNNPNTQNIKNNLSKDALVECFNSKIKHSKACAQNTTCCKPYLNNTNIMYTSKNQQNISSYDHQITHKEISPQSTNVPNMLSCNTSVKFESPKAFSNGQKTSPNLSRRKMSYIEMFILERKRYMQEKGVYNYTPYTVLPAPKLKKLLNNPLYQKRKSSLAHIPSDVLSNEGNQPTQHNYQKSTKGESINSIGSEFGTFRKENLPAQMPKGDSDVIRIEI</sequence>
<feature type="region of interest" description="Disordered" evidence="1">
    <location>
        <begin position="1"/>
        <end position="39"/>
    </location>
</feature>
<name>I7M181_TETTS</name>
<feature type="compositionally biased region" description="Polar residues" evidence="1">
    <location>
        <begin position="195"/>
        <end position="216"/>
    </location>
</feature>
<evidence type="ECO:0000313" key="2">
    <source>
        <dbReference type="EMBL" id="EAR95672.1"/>
    </source>
</evidence>
<feature type="compositionally biased region" description="Low complexity" evidence="1">
    <location>
        <begin position="1"/>
        <end position="18"/>
    </location>
</feature>
<evidence type="ECO:0000256" key="1">
    <source>
        <dbReference type="SAM" id="MobiDB-lite"/>
    </source>
</evidence>
<gene>
    <name evidence="2" type="ORF">TTHERM_00267820</name>
</gene>
<dbReference type="AlphaFoldDB" id="I7M181"/>
<proteinExistence type="predicted"/>
<feature type="compositionally biased region" description="Polar residues" evidence="1">
    <location>
        <begin position="29"/>
        <end position="39"/>
    </location>
</feature>
<dbReference type="RefSeq" id="XP_001015917.1">
    <property type="nucleotide sequence ID" value="XM_001015917.1"/>
</dbReference>
<dbReference type="EMBL" id="GG662703">
    <property type="protein sequence ID" value="EAR95672.1"/>
    <property type="molecule type" value="Genomic_DNA"/>
</dbReference>
<dbReference type="InParanoid" id="I7M181"/>
<feature type="region of interest" description="Disordered" evidence="1">
    <location>
        <begin position="193"/>
        <end position="216"/>
    </location>
</feature>
<organism evidence="2 3">
    <name type="scientific">Tetrahymena thermophila (strain SB210)</name>
    <dbReference type="NCBI Taxonomy" id="312017"/>
    <lineage>
        <taxon>Eukaryota</taxon>
        <taxon>Sar</taxon>
        <taxon>Alveolata</taxon>
        <taxon>Ciliophora</taxon>
        <taxon>Intramacronucleata</taxon>
        <taxon>Oligohymenophorea</taxon>
        <taxon>Hymenostomatida</taxon>
        <taxon>Tetrahymenina</taxon>
        <taxon>Tetrahymenidae</taxon>
        <taxon>Tetrahymena</taxon>
    </lineage>
</organism>
<dbReference type="HOGENOM" id="CLU_1121996_0_0_1"/>
<evidence type="ECO:0000313" key="3">
    <source>
        <dbReference type="Proteomes" id="UP000009168"/>
    </source>
</evidence>
<accession>I7M181</accession>
<dbReference type="Proteomes" id="UP000009168">
    <property type="component" value="Unassembled WGS sequence"/>
</dbReference>
<reference evidence="3" key="1">
    <citation type="journal article" date="2006" name="PLoS Biol.">
        <title>Macronuclear genome sequence of the ciliate Tetrahymena thermophila, a model eukaryote.</title>
        <authorList>
            <person name="Eisen J.A."/>
            <person name="Coyne R.S."/>
            <person name="Wu M."/>
            <person name="Wu D."/>
            <person name="Thiagarajan M."/>
            <person name="Wortman J.R."/>
            <person name="Badger J.H."/>
            <person name="Ren Q."/>
            <person name="Amedeo P."/>
            <person name="Jones K.M."/>
            <person name="Tallon L.J."/>
            <person name="Delcher A.L."/>
            <person name="Salzberg S.L."/>
            <person name="Silva J.C."/>
            <person name="Haas B.J."/>
            <person name="Majoros W.H."/>
            <person name="Farzad M."/>
            <person name="Carlton J.M."/>
            <person name="Smith R.K. Jr."/>
            <person name="Garg J."/>
            <person name="Pearlman R.E."/>
            <person name="Karrer K.M."/>
            <person name="Sun L."/>
            <person name="Manning G."/>
            <person name="Elde N.C."/>
            <person name="Turkewitz A.P."/>
            <person name="Asai D.J."/>
            <person name="Wilkes D.E."/>
            <person name="Wang Y."/>
            <person name="Cai H."/>
            <person name="Collins K."/>
            <person name="Stewart B.A."/>
            <person name="Lee S.R."/>
            <person name="Wilamowska K."/>
            <person name="Weinberg Z."/>
            <person name="Ruzzo W.L."/>
            <person name="Wloga D."/>
            <person name="Gaertig J."/>
            <person name="Frankel J."/>
            <person name="Tsao C.-C."/>
            <person name="Gorovsky M.A."/>
            <person name="Keeling P.J."/>
            <person name="Waller R.F."/>
            <person name="Patron N.J."/>
            <person name="Cherry J.M."/>
            <person name="Stover N.A."/>
            <person name="Krieger C.J."/>
            <person name="del Toro C."/>
            <person name="Ryder H.F."/>
            <person name="Williamson S.C."/>
            <person name="Barbeau R.A."/>
            <person name="Hamilton E.P."/>
            <person name="Orias E."/>
        </authorList>
    </citation>
    <scope>NUCLEOTIDE SEQUENCE [LARGE SCALE GENOMIC DNA]</scope>
    <source>
        <strain evidence="3">SB210</strain>
    </source>
</reference>
<protein>
    <submittedName>
        <fullName evidence="2">Uncharacterized protein</fullName>
    </submittedName>
</protein>
<keyword evidence="3" id="KW-1185">Reference proteome</keyword>
<dbReference type="KEGG" id="tet:TTHERM_00267820"/>
<dbReference type="GeneID" id="7839441"/>